<proteinExistence type="predicted"/>
<evidence type="ECO:0000313" key="1">
    <source>
        <dbReference type="EMBL" id="BAS87670.1"/>
    </source>
</evidence>
<reference evidence="1 2" key="2">
    <citation type="journal article" date="2013" name="Plant Cell Physiol.">
        <title>Rice Annotation Project Database (RAP-DB): an integrative and interactive database for rice genomics.</title>
        <authorList>
            <person name="Sakai H."/>
            <person name="Lee S.S."/>
            <person name="Tanaka T."/>
            <person name="Numa H."/>
            <person name="Kim J."/>
            <person name="Kawahara Y."/>
            <person name="Wakimoto H."/>
            <person name="Yang C.C."/>
            <person name="Iwamoto M."/>
            <person name="Abe T."/>
            <person name="Yamada Y."/>
            <person name="Muto A."/>
            <person name="Inokuchi H."/>
            <person name="Ikemura T."/>
            <person name="Matsumoto T."/>
            <person name="Sasaki T."/>
            <person name="Itoh T."/>
        </authorList>
    </citation>
    <scope>NUCLEOTIDE SEQUENCE [LARGE SCALE GENOMIC DNA]</scope>
    <source>
        <strain evidence="2">cv. Nipponbare</strain>
    </source>
</reference>
<dbReference type="PaxDb" id="39947-A0A0P0W6S7"/>
<reference evidence="2" key="1">
    <citation type="journal article" date="2005" name="Nature">
        <title>The map-based sequence of the rice genome.</title>
        <authorList>
            <consortium name="International rice genome sequencing project (IRGSP)"/>
            <person name="Matsumoto T."/>
            <person name="Wu J."/>
            <person name="Kanamori H."/>
            <person name="Katayose Y."/>
            <person name="Fujisawa M."/>
            <person name="Namiki N."/>
            <person name="Mizuno H."/>
            <person name="Yamamoto K."/>
            <person name="Antonio B.A."/>
            <person name="Baba T."/>
            <person name="Sakata K."/>
            <person name="Nagamura Y."/>
            <person name="Aoki H."/>
            <person name="Arikawa K."/>
            <person name="Arita K."/>
            <person name="Bito T."/>
            <person name="Chiden Y."/>
            <person name="Fujitsuka N."/>
            <person name="Fukunaka R."/>
            <person name="Hamada M."/>
            <person name="Harada C."/>
            <person name="Hayashi A."/>
            <person name="Hijishita S."/>
            <person name="Honda M."/>
            <person name="Hosokawa S."/>
            <person name="Ichikawa Y."/>
            <person name="Idonuma A."/>
            <person name="Iijima M."/>
            <person name="Ikeda M."/>
            <person name="Ikeno M."/>
            <person name="Ito K."/>
            <person name="Ito S."/>
            <person name="Ito T."/>
            <person name="Ito Y."/>
            <person name="Ito Y."/>
            <person name="Iwabuchi A."/>
            <person name="Kamiya K."/>
            <person name="Karasawa W."/>
            <person name="Kurita K."/>
            <person name="Katagiri S."/>
            <person name="Kikuta A."/>
            <person name="Kobayashi H."/>
            <person name="Kobayashi N."/>
            <person name="Machita K."/>
            <person name="Maehara T."/>
            <person name="Masukawa M."/>
            <person name="Mizubayashi T."/>
            <person name="Mukai Y."/>
            <person name="Nagasaki H."/>
            <person name="Nagata Y."/>
            <person name="Naito S."/>
            <person name="Nakashima M."/>
            <person name="Nakama Y."/>
            <person name="Nakamichi Y."/>
            <person name="Nakamura M."/>
            <person name="Meguro A."/>
            <person name="Negishi M."/>
            <person name="Ohta I."/>
            <person name="Ohta T."/>
            <person name="Okamoto M."/>
            <person name="Ono N."/>
            <person name="Saji S."/>
            <person name="Sakaguchi M."/>
            <person name="Sakai K."/>
            <person name="Shibata M."/>
            <person name="Shimokawa T."/>
            <person name="Song J."/>
            <person name="Takazaki Y."/>
            <person name="Terasawa K."/>
            <person name="Tsugane M."/>
            <person name="Tsuji K."/>
            <person name="Ueda S."/>
            <person name="Waki K."/>
            <person name="Yamagata H."/>
            <person name="Yamamoto M."/>
            <person name="Yamamoto S."/>
            <person name="Yamane H."/>
            <person name="Yoshiki S."/>
            <person name="Yoshihara R."/>
            <person name="Yukawa K."/>
            <person name="Zhong H."/>
            <person name="Yano M."/>
            <person name="Yuan Q."/>
            <person name="Ouyang S."/>
            <person name="Liu J."/>
            <person name="Jones K.M."/>
            <person name="Gansberger K."/>
            <person name="Moffat K."/>
            <person name="Hill J."/>
            <person name="Bera J."/>
            <person name="Fadrosh D."/>
            <person name="Jin S."/>
            <person name="Johri S."/>
            <person name="Kim M."/>
            <person name="Overton L."/>
            <person name="Reardon M."/>
            <person name="Tsitrin T."/>
            <person name="Vuong H."/>
            <person name="Weaver B."/>
            <person name="Ciecko A."/>
            <person name="Tallon L."/>
            <person name="Jackson J."/>
            <person name="Pai G."/>
            <person name="Aken S.V."/>
            <person name="Utterback T."/>
            <person name="Reidmuller S."/>
            <person name="Feldblyum T."/>
            <person name="Hsiao J."/>
            <person name="Zismann V."/>
            <person name="Iobst S."/>
            <person name="de Vazeille A.R."/>
            <person name="Buell C.R."/>
            <person name="Ying K."/>
            <person name="Li Y."/>
            <person name="Lu T."/>
            <person name="Huang Y."/>
            <person name="Zhao Q."/>
            <person name="Feng Q."/>
            <person name="Zhang L."/>
            <person name="Zhu J."/>
            <person name="Weng Q."/>
            <person name="Mu J."/>
            <person name="Lu Y."/>
            <person name="Fan D."/>
            <person name="Liu Y."/>
            <person name="Guan J."/>
            <person name="Zhang Y."/>
            <person name="Yu S."/>
            <person name="Liu X."/>
            <person name="Zhang Y."/>
            <person name="Hong G."/>
            <person name="Han B."/>
            <person name="Choisne N."/>
            <person name="Demange N."/>
            <person name="Orjeda G."/>
            <person name="Samain S."/>
            <person name="Cattolico L."/>
            <person name="Pelletier E."/>
            <person name="Couloux A."/>
            <person name="Segurens B."/>
            <person name="Wincker P."/>
            <person name="D'Hont A."/>
            <person name="Scarpelli C."/>
            <person name="Weissenbach J."/>
            <person name="Salanoubat M."/>
            <person name="Quetier F."/>
            <person name="Yu Y."/>
            <person name="Kim H.R."/>
            <person name="Rambo T."/>
            <person name="Currie J."/>
            <person name="Collura K."/>
            <person name="Luo M."/>
            <person name="Yang T."/>
            <person name="Ammiraju J.S.S."/>
            <person name="Engler F."/>
            <person name="Soderlund C."/>
            <person name="Wing R.A."/>
            <person name="Palmer L.E."/>
            <person name="de la Bastide M."/>
            <person name="Spiegel L."/>
            <person name="Nascimento L."/>
            <person name="Zutavern T."/>
            <person name="O'Shaughnessy A."/>
            <person name="Dike S."/>
            <person name="Dedhia N."/>
            <person name="Preston R."/>
            <person name="Balija V."/>
            <person name="McCombie W.R."/>
            <person name="Chow T."/>
            <person name="Chen H."/>
            <person name="Chung M."/>
            <person name="Chen C."/>
            <person name="Shaw J."/>
            <person name="Wu H."/>
            <person name="Hsiao K."/>
            <person name="Chao Y."/>
            <person name="Chu M."/>
            <person name="Cheng C."/>
            <person name="Hour A."/>
            <person name="Lee P."/>
            <person name="Lin S."/>
            <person name="Lin Y."/>
            <person name="Liou J."/>
            <person name="Liu S."/>
            <person name="Hsing Y."/>
            <person name="Raghuvanshi S."/>
            <person name="Mohanty A."/>
            <person name="Bharti A.K."/>
            <person name="Gaur A."/>
            <person name="Gupta V."/>
            <person name="Kumar D."/>
            <person name="Ravi V."/>
            <person name="Vij S."/>
            <person name="Kapur A."/>
            <person name="Khurana P."/>
            <person name="Khurana P."/>
            <person name="Khurana J.P."/>
            <person name="Tyagi A.K."/>
            <person name="Gaikwad K."/>
            <person name="Singh A."/>
            <person name="Dalal V."/>
            <person name="Srivastava S."/>
            <person name="Dixit A."/>
            <person name="Pal A.K."/>
            <person name="Ghazi I.A."/>
            <person name="Yadav M."/>
            <person name="Pandit A."/>
            <person name="Bhargava A."/>
            <person name="Sureshbabu K."/>
            <person name="Batra K."/>
            <person name="Sharma T.R."/>
            <person name="Mohapatra T."/>
            <person name="Singh N.K."/>
            <person name="Messing J."/>
            <person name="Nelson A.B."/>
            <person name="Fuks G."/>
            <person name="Kavchok S."/>
            <person name="Keizer G."/>
            <person name="Linton E."/>
            <person name="Llaca V."/>
            <person name="Song R."/>
            <person name="Tanyolac B."/>
            <person name="Young S."/>
            <person name="Ho-Il K."/>
            <person name="Hahn J.H."/>
            <person name="Sangsakoo G."/>
            <person name="Vanavichit A."/>
            <person name="de Mattos Luiz.A.T."/>
            <person name="Zimmer P.D."/>
            <person name="Malone G."/>
            <person name="Dellagostin O."/>
            <person name="de Oliveira A.C."/>
            <person name="Bevan M."/>
            <person name="Bancroft I."/>
            <person name="Minx P."/>
            <person name="Cordum H."/>
            <person name="Wilson R."/>
            <person name="Cheng Z."/>
            <person name="Jin W."/>
            <person name="Jiang J."/>
            <person name="Leong S.A."/>
            <person name="Iwama H."/>
            <person name="Gojobori T."/>
            <person name="Itoh T."/>
            <person name="Niimura Y."/>
            <person name="Fujii Y."/>
            <person name="Habara T."/>
            <person name="Sakai H."/>
            <person name="Sato Y."/>
            <person name="Wilson G."/>
            <person name="Kumar K."/>
            <person name="McCouch S."/>
            <person name="Juretic N."/>
            <person name="Hoen D."/>
            <person name="Wright S."/>
            <person name="Bruskiewich R."/>
            <person name="Bureau T."/>
            <person name="Miyao A."/>
            <person name="Hirochika H."/>
            <person name="Nishikawa T."/>
            <person name="Kadowaki K."/>
            <person name="Sugiura M."/>
            <person name="Burr B."/>
            <person name="Sasaki T."/>
        </authorList>
    </citation>
    <scope>NUCLEOTIDE SEQUENCE [LARGE SCALE GENOMIC DNA]</scope>
    <source>
        <strain evidence="2">cv. Nipponbare</strain>
    </source>
</reference>
<dbReference type="InParanoid" id="A0A0P0W6S7"/>
<dbReference type="Proteomes" id="UP000059680">
    <property type="component" value="Chromosome 4"/>
</dbReference>
<sequence>MLETFTLPVSTENIVKQWTLKKMAEQFQTFKGDLYRKYILKGQTPNFDVFPKLRDHWDEFVAYKIGQQGQAMMERNKENAAKKKYHHYLGSGGYRSRCRSGRRWRQACLRRVSNQPPLNGLIDRSPGSMLTVERSTQLMASWSSAIGYARLRID</sequence>
<organism evidence="1 2">
    <name type="scientific">Oryza sativa subsp. japonica</name>
    <name type="common">Rice</name>
    <dbReference type="NCBI Taxonomy" id="39947"/>
    <lineage>
        <taxon>Eukaryota</taxon>
        <taxon>Viridiplantae</taxon>
        <taxon>Streptophyta</taxon>
        <taxon>Embryophyta</taxon>
        <taxon>Tracheophyta</taxon>
        <taxon>Spermatophyta</taxon>
        <taxon>Magnoliopsida</taxon>
        <taxon>Liliopsida</taxon>
        <taxon>Poales</taxon>
        <taxon>Poaceae</taxon>
        <taxon>BOP clade</taxon>
        <taxon>Oryzoideae</taxon>
        <taxon>Oryzeae</taxon>
        <taxon>Oryzinae</taxon>
        <taxon>Oryza</taxon>
        <taxon>Oryza sativa</taxon>
    </lineage>
</organism>
<reference evidence="1 2" key="3">
    <citation type="journal article" date="2013" name="Rice">
        <title>Improvement of the Oryza sativa Nipponbare reference genome using next generation sequence and optical map data.</title>
        <authorList>
            <person name="Kawahara Y."/>
            <person name="de la Bastide M."/>
            <person name="Hamilton J.P."/>
            <person name="Kanamori H."/>
            <person name="McCombie W.R."/>
            <person name="Ouyang S."/>
            <person name="Schwartz D.C."/>
            <person name="Tanaka T."/>
            <person name="Wu J."/>
            <person name="Zhou S."/>
            <person name="Childs K.L."/>
            <person name="Davidson R.M."/>
            <person name="Lin H."/>
            <person name="Quesada-Ocampo L."/>
            <person name="Vaillancourt B."/>
            <person name="Sakai H."/>
            <person name="Lee S.S."/>
            <person name="Kim J."/>
            <person name="Numa H."/>
            <person name="Itoh T."/>
            <person name="Buell C.R."/>
            <person name="Matsumoto T."/>
        </authorList>
    </citation>
    <scope>NUCLEOTIDE SEQUENCE [LARGE SCALE GENOMIC DNA]</scope>
    <source>
        <strain evidence="2">cv. Nipponbare</strain>
    </source>
</reference>
<gene>
    <name evidence="1" type="ordered locus">Os04g0125975</name>
    <name evidence="1" type="ORF">OSNPB_040125975</name>
</gene>
<evidence type="ECO:0000313" key="2">
    <source>
        <dbReference type="Proteomes" id="UP000059680"/>
    </source>
</evidence>
<name>A0A0P0W6S7_ORYSJ</name>
<accession>A0A0P0W6S7</accession>
<dbReference type="PANTHER" id="PTHR33018:SF34">
    <property type="entry name" value="OS02G0472350 PROTEIN"/>
    <property type="match status" value="1"/>
</dbReference>
<keyword evidence="2" id="KW-1185">Reference proteome</keyword>
<dbReference type="EMBL" id="AP014960">
    <property type="protein sequence ID" value="BAS87670.1"/>
    <property type="molecule type" value="Genomic_DNA"/>
</dbReference>
<protein>
    <submittedName>
        <fullName evidence="1">Os04g0125975 protein</fullName>
    </submittedName>
</protein>
<dbReference type="AlphaFoldDB" id="A0A0P0W6S7"/>
<dbReference type="PANTHER" id="PTHR33018">
    <property type="entry name" value="OS10G0338966 PROTEIN-RELATED"/>
    <property type="match status" value="1"/>
</dbReference>